<keyword evidence="3" id="KW-1185">Reference proteome</keyword>
<dbReference type="EMBL" id="GL377601">
    <property type="protein sequence ID" value="EFJ20954.1"/>
    <property type="molecule type" value="Genomic_DNA"/>
</dbReference>
<protein>
    <submittedName>
        <fullName evidence="2">Uncharacterized protein</fullName>
    </submittedName>
</protein>
<dbReference type="HOGENOM" id="CLU_476020_0_0_1"/>
<dbReference type="Proteomes" id="UP000001514">
    <property type="component" value="Unassembled WGS sequence"/>
</dbReference>
<reference evidence="2 3" key="1">
    <citation type="journal article" date="2011" name="Science">
        <title>The Selaginella genome identifies genetic changes associated with the evolution of vascular plants.</title>
        <authorList>
            <person name="Banks J.A."/>
            <person name="Nishiyama T."/>
            <person name="Hasebe M."/>
            <person name="Bowman J.L."/>
            <person name="Gribskov M."/>
            <person name="dePamphilis C."/>
            <person name="Albert V.A."/>
            <person name="Aono N."/>
            <person name="Aoyama T."/>
            <person name="Ambrose B.A."/>
            <person name="Ashton N.W."/>
            <person name="Axtell M.J."/>
            <person name="Barker E."/>
            <person name="Barker M.S."/>
            <person name="Bennetzen J.L."/>
            <person name="Bonawitz N.D."/>
            <person name="Chapple C."/>
            <person name="Cheng C."/>
            <person name="Correa L.G."/>
            <person name="Dacre M."/>
            <person name="DeBarry J."/>
            <person name="Dreyer I."/>
            <person name="Elias M."/>
            <person name="Engstrom E.M."/>
            <person name="Estelle M."/>
            <person name="Feng L."/>
            <person name="Finet C."/>
            <person name="Floyd S.K."/>
            <person name="Frommer W.B."/>
            <person name="Fujita T."/>
            <person name="Gramzow L."/>
            <person name="Gutensohn M."/>
            <person name="Harholt J."/>
            <person name="Hattori M."/>
            <person name="Heyl A."/>
            <person name="Hirai T."/>
            <person name="Hiwatashi Y."/>
            <person name="Ishikawa M."/>
            <person name="Iwata M."/>
            <person name="Karol K.G."/>
            <person name="Koehler B."/>
            <person name="Kolukisaoglu U."/>
            <person name="Kubo M."/>
            <person name="Kurata T."/>
            <person name="Lalonde S."/>
            <person name="Li K."/>
            <person name="Li Y."/>
            <person name="Litt A."/>
            <person name="Lyons E."/>
            <person name="Manning G."/>
            <person name="Maruyama T."/>
            <person name="Michael T.P."/>
            <person name="Mikami K."/>
            <person name="Miyazaki S."/>
            <person name="Morinaga S."/>
            <person name="Murata T."/>
            <person name="Mueller-Roeber B."/>
            <person name="Nelson D.R."/>
            <person name="Obara M."/>
            <person name="Oguri Y."/>
            <person name="Olmstead R.G."/>
            <person name="Onodera N."/>
            <person name="Petersen B.L."/>
            <person name="Pils B."/>
            <person name="Prigge M."/>
            <person name="Rensing S.A."/>
            <person name="Riano-Pachon D.M."/>
            <person name="Roberts A.W."/>
            <person name="Sato Y."/>
            <person name="Scheller H.V."/>
            <person name="Schulz B."/>
            <person name="Schulz C."/>
            <person name="Shakirov E.V."/>
            <person name="Shibagaki N."/>
            <person name="Shinohara N."/>
            <person name="Shippen D.E."/>
            <person name="Soerensen I."/>
            <person name="Sotooka R."/>
            <person name="Sugimoto N."/>
            <person name="Sugita M."/>
            <person name="Sumikawa N."/>
            <person name="Tanurdzic M."/>
            <person name="Theissen G."/>
            <person name="Ulvskov P."/>
            <person name="Wakazuki S."/>
            <person name="Weng J.K."/>
            <person name="Willats W.W."/>
            <person name="Wipf D."/>
            <person name="Wolf P.G."/>
            <person name="Yang L."/>
            <person name="Zimmer A.D."/>
            <person name="Zhu Q."/>
            <person name="Mitros T."/>
            <person name="Hellsten U."/>
            <person name="Loque D."/>
            <person name="Otillar R."/>
            <person name="Salamov A."/>
            <person name="Schmutz J."/>
            <person name="Shapiro H."/>
            <person name="Lindquist E."/>
            <person name="Lucas S."/>
            <person name="Rokhsar D."/>
            <person name="Grigoriev I.V."/>
        </authorList>
    </citation>
    <scope>NUCLEOTIDE SEQUENCE [LARGE SCALE GENOMIC DNA]</scope>
</reference>
<dbReference type="InParanoid" id="D8S4K4"/>
<dbReference type="AlphaFoldDB" id="D8S4K4"/>
<dbReference type="PANTHER" id="PTHR33099">
    <property type="entry name" value="FE2OG DIOXYGENASE DOMAIN-CONTAINING PROTEIN"/>
    <property type="match status" value="1"/>
</dbReference>
<proteinExistence type="predicted"/>
<feature type="region of interest" description="Disordered" evidence="1">
    <location>
        <begin position="515"/>
        <end position="549"/>
    </location>
</feature>
<dbReference type="KEGG" id="smo:SELMODRAFT_418075"/>
<evidence type="ECO:0000313" key="3">
    <source>
        <dbReference type="Proteomes" id="UP000001514"/>
    </source>
</evidence>
<feature type="compositionally biased region" description="Acidic residues" evidence="1">
    <location>
        <begin position="515"/>
        <end position="538"/>
    </location>
</feature>
<accession>D8S4K4</accession>
<evidence type="ECO:0000313" key="2">
    <source>
        <dbReference type="EMBL" id="EFJ20954.1"/>
    </source>
</evidence>
<organism evidence="3">
    <name type="scientific">Selaginella moellendorffii</name>
    <name type="common">Spikemoss</name>
    <dbReference type="NCBI Taxonomy" id="88036"/>
    <lineage>
        <taxon>Eukaryota</taxon>
        <taxon>Viridiplantae</taxon>
        <taxon>Streptophyta</taxon>
        <taxon>Embryophyta</taxon>
        <taxon>Tracheophyta</taxon>
        <taxon>Lycopodiopsida</taxon>
        <taxon>Selaginellales</taxon>
        <taxon>Selaginellaceae</taxon>
        <taxon>Selaginella</taxon>
    </lineage>
</organism>
<dbReference type="Gramene" id="EFJ20954">
    <property type="protein sequence ID" value="EFJ20954"/>
    <property type="gene ID" value="SELMODRAFT_418075"/>
</dbReference>
<name>D8S4K4_SELML</name>
<sequence length="573" mass="65225">MAFSSSRGEHTLLDTDVRCTWQVEASELPTESGHEGGQLEMRHGKKSVTFDFSGADSKTRCDLSALRGVQRQLKEWAEEMKDVSSPILAIPRSHKYSNNSLSFVGLKGHDRVVAALVLSCIGFLDVLLCMLVKHTTSNRVFNTFETDYSVGNWTTIDDKKLEHFTRETGYEGREQIEVLCATQSVRGVVNWLEEQHKREPGRTSGDLERYVDALSDSKETKVGAHEYRSAGYGCHGTKSMDGSGVIEGLLQKEDKGHGIKLLAEEKVCKNYLFLIDLLSVFVETGREDEAWKILGSQKVGRAQLSSHRRVLGDSDNQRGYRSIYYPTSRSETVINKKEKLAELQQKGRKQFLGMVVLELEYGGCHNAAMVFAKKRFIKDVDFEEIYGGLSEIENDDAHVLILAFDEKFHDAVKKVTDMRLEYTVVTMKRAEGLFGLKLFSELLSRALVHNSHMAEVAIWLGNKEIVESIVKRVRSGRSKLLEDEKDYNRKSWDDVARDGLKKVINAKICYLSRNEDDEVSSSNETDDEMDEDEDEEDEKENKRRRLNPRLERLRIENSGAKIERLRKLLNYLA</sequence>
<dbReference type="PANTHER" id="PTHR33099:SF7">
    <property type="entry name" value="MYND-TYPE DOMAIN-CONTAINING PROTEIN"/>
    <property type="match status" value="1"/>
</dbReference>
<evidence type="ECO:0000256" key="1">
    <source>
        <dbReference type="SAM" id="MobiDB-lite"/>
    </source>
</evidence>
<gene>
    <name evidence="2" type="ORF">SELMODRAFT_418075</name>
</gene>